<organism evidence="1 2">
    <name type="scientific">Wenyingzhuangia marina</name>
    <dbReference type="NCBI Taxonomy" id="1195760"/>
    <lineage>
        <taxon>Bacteria</taxon>
        <taxon>Pseudomonadati</taxon>
        <taxon>Bacteroidota</taxon>
        <taxon>Flavobacteriia</taxon>
        <taxon>Flavobacteriales</taxon>
        <taxon>Flavobacteriaceae</taxon>
        <taxon>Wenyingzhuangia</taxon>
    </lineage>
</organism>
<reference evidence="2" key="1">
    <citation type="submission" date="2016-11" db="EMBL/GenBank/DDBJ databases">
        <authorList>
            <person name="Varghese N."/>
            <person name="Submissions S."/>
        </authorList>
    </citation>
    <scope>NUCLEOTIDE SEQUENCE [LARGE SCALE GENOMIC DNA]</scope>
    <source>
        <strain evidence="2">DSM 100572</strain>
    </source>
</reference>
<dbReference type="Proteomes" id="UP000184109">
    <property type="component" value="Unassembled WGS sequence"/>
</dbReference>
<sequence>MGFSQEGNLNKIVTTIELGGNSGTYSLNGEFEIFEKNNYSLNTRLGFGYVPLEDTQYLAIPFGFNVLTGKGKHHLEGGLGLSYIQGLTFKFIPIGNSEKNYSDEAIYFVPSIGYRFDKLTKGFVFKIYYSPLIMMYDFFDENQFIDNETKGVTPFGQPSKKDWVNYFNSNDFFPKATSKYGNFGITIGYRF</sequence>
<evidence type="ECO:0000313" key="1">
    <source>
        <dbReference type="EMBL" id="SHH58052.1"/>
    </source>
</evidence>
<proteinExistence type="predicted"/>
<name>A0A1M5U4V0_9FLAO</name>
<dbReference type="EMBL" id="FQXQ01000002">
    <property type="protein sequence ID" value="SHH58052.1"/>
    <property type="molecule type" value="Genomic_DNA"/>
</dbReference>
<evidence type="ECO:0000313" key="2">
    <source>
        <dbReference type="Proteomes" id="UP000184109"/>
    </source>
</evidence>
<gene>
    <name evidence="1" type="ORF">SAMN05444281_1037</name>
</gene>
<evidence type="ECO:0008006" key="3">
    <source>
        <dbReference type="Google" id="ProtNLM"/>
    </source>
</evidence>
<accession>A0A1M5U4V0</accession>
<dbReference type="AlphaFoldDB" id="A0A1M5U4V0"/>
<keyword evidence="2" id="KW-1185">Reference proteome</keyword>
<protein>
    <recommendedName>
        <fullName evidence="3">Outer membrane protein beta-barrel domain-containing protein</fullName>
    </recommendedName>
</protein>